<organism evidence="1 2">
    <name type="scientific">Dreissena polymorpha</name>
    <name type="common">Zebra mussel</name>
    <name type="synonym">Mytilus polymorpha</name>
    <dbReference type="NCBI Taxonomy" id="45954"/>
    <lineage>
        <taxon>Eukaryota</taxon>
        <taxon>Metazoa</taxon>
        <taxon>Spiralia</taxon>
        <taxon>Lophotrochozoa</taxon>
        <taxon>Mollusca</taxon>
        <taxon>Bivalvia</taxon>
        <taxon>Autobranchia</taxon>
        <taxon>Heteroconchia</taxon>
        <taxon>Euheterodonta</taxon>
        <taxon>Imparidentia</taxon>
        <taxon>Neoheterodontei</taxon>
        <taxon>Myida</taxon>
        <taxon>Dreissenoidea</taxon>
        <taxon>Dreissenidae</taxon>
        <taxon>Dreissena</taxon>
    </lineage>
</organism>
<evidence type="ECO:0000313" key="2">
    <source>
        <dbReference type="Proteomes" id="UP000828390"/>
    </source>
</evidence>
<reference evidence="1" key="1">
    <citation type="journal article" date="2019" name="bioRxiv">
        <title>The Genome of the Zebra Mussel, Dreissena polymorpha: A Resource for Invasive Species Research.</title>
        <authorList>
            <person name="McCartney M.A."/>
            <person name="Auch B."/>
            <person name="Kono T."/>
            <person name="Mallez S."/>
            <person name="Zhang Y."/>
            <person name="Obille A."/>
            <person name="Becker A."/>
            <person name="Abrahante J.E."/>
            <person name="Garbe J."/>
            <person name="Badalamenti J.P."/>
            <person name="Herman A."/>
            <person name="Mangelson H."/>
            <person name="Liachko I."/>
            <person name="Sullivan S."/>
            <person name="Sone E.D."/>
            <person name="Koren S."/>
            <person name="Silverstein K.A.T."/>
            <person name="Beckman K.B."/>
            <person name="Gohl D.M."/>
        </authorList>
    </citation>
    <scope>NUCLEOTIDE SEQUENCE</scope>
    <source>
        <strain evidence="1">Duluth1</strain>
        <tissue evidence="1">Whole animal</tissue>
    </source>
</reference>
<gene>
    <name evidence="1" type="ORF">DPMN_090307</name>
</gene>
<proteinExistence type="predicted"/>
<keyword evidence="2" id="KW-1185">Reference proteome</keyword>
<name>A0A9D4KXX0_DREPO</name>
<evidence type="ECO:0000313" key="1">
    <source>
        <dbReference type="EMBL" id="KAH3847971.1"/>
    </source>
</evidence>
<reference evidence="1" key="2">
    <citation type="submission" date="2020-11" db="EMBL/GenBank/DDBJ databases">
        <authorList>
            <person name="McCartney M.A."/>
            <person name="Auch B."/>
            <person name="Kono T."/>
            <person name="Mallez S."/>
            <person name="Becker A."/>
            <person name="Gohl D.M."/>
            <person name="Silverstein K.A.T."/>
            <person name="Koren S."/>
            <person name="Bechman K.B."/>
            <person name="Herman A."/>
            <person name="Abrahante J.E."/>
            <person name="Garbe J."/>
        </authorList>
    </citation>
    <scope>NUCLEOTIDE SEQUENCE</scope>
    <source>
        <strain evidence="1">Duluth1</strain>
        <tissue evidence="1">Whole animal</tissue>
    </source>
</reference>
<accession>A0A9D4KXX0</accession>
<dbReference type="AlphaFoldDB" id="A0A9D4KXX0"/>
<comment type="caution">
    <text evidence="1">The sequence shown here is derived from an EMBL/GenBank/DDBJ whole genome shotgun (WGS) entry which is preliminary data.</text>
</comment>
<dbReference type="Proteomes" id="UP000828390">
    <property type="component" value="Unassembled WGS sequence"/>
</dbReference>
<dbReference type="EMBL" id="JAIWYP010000003">
    <property type="protein sequence ID" value="KAH3847971.1"/>
    <property type="molecule type" value="Genomic_DNA"/>
</dbReference>
<protein>
    <submittedName>
        <fullName evidence="1">Uncharacterized protein</fullName>
    </submittedName>
</protein>
<sequence length="56" mass="6606">MHRSGEDWLPKETPEYDIVNPRHHEWHYAVGQRSTTPRMALCSRTAFHDTTNGTRQ</sequence>